<evidence type="ECO:0000313" key="3">
    <source>
        <dbReference type="EMBL" id="MBF6025439.1"/>
    </source>
</evidence>
<dbReference type="EMBL" id="JADLZT010000009">
    <property type="protein sequence ID" value="MBF6025439.1"/>
    <property type="molecule type" value="Genomic_DNA"/>
</dbReference>
<comment type="caution">
    <text evidence="3">The sequence shown here is derived from an EMBL/GenBank/DDBJ whole genome shotgun (WGS) entry which is preliminary data.</text>
</comment>
<accession>A0ABS0BEK8</accession>
<feature type="region of interest" description="Disordered" evidence="1">
    <location>
        <begin position="1"/>
        <end position="20"/>
    </location>
</feature>
<dbReference type="RefSeq" id="WP_194932049.1">
    <property type="nucleotide sequence ID" value="NZ_JADLZT010000009.1"/>
</dbReference>
<keyword evidence="2" id="KW-0472">Membrane</keyword>
<evidence type="ECO:0000313" key="4">
    <source>
        <dbReference type="Proteomes" id="UP001429984"/>
    </source>
</evidence>
<reference evidence="3 4" key="1">
    <citation type="submission" date="2020-11" db="EMBL/GenBank/DDBJ databases">
        <title>Draft Genome Sequence and Secondary Metabolite Biosynthetic Potential of the Lysobacter niastensis Type strain DSM 18481.</title>
        <authorList>
            <person name="Turrini P."/>
            <person name="Artuso I."/>
            <person name="Tescari M."/>
            <person name="Lugli G.A."/>
            <person name="Frangipani E."/>
            <person name="Ventura M."/>
            <person name="Visca P."/>
        </authorList>
    </citation>
    <scope>NUCLEOTIDE SEQUENCE [LARGE SCALE GENOMIC DNA]</scope>
    <source>
        <strain evidence="3 4">DSM 18481</strain>
    </source>
</reference>
<feature type="compositionally biased region" description="Polar residues" evidence="1">
    <location>
        <begin position="51"/>
        <end position="65"/>
    </location>
</feature>
<protein>
    <submittedName>
        <fullName evidence="3">Uncharacterized protein</fullName>
    </submittedName>
</protein>
<feature type="region of interest" description="Disordered" evidence="1">
    <location>
        <begin position="47"/>
        <end position="71"/>
    </location>
</feature>
<feature type="transmembrane region" description="Helical" evidence="2">
    <location>
        <begin position="27"/>
        <end position="44"/>
    </location>
</feature>
<keyword evidence="4" id="KW-1185">Reference proteome</keyword>
<organism evidence="3 4">
    <name type="scientific">Lysobacter niastensis</name>
    <dbReference type="NCBI Taxonomy" id="380629"/>
    <lineage>
        <taxon>Bacteria</taxon>
        <taxon>Pseudomonadati</taxon>
        <taxon>Pseudomonadota</taxon>
        <taxon>Gammaproteobacteria</taxon>
        <taxon>Lysobacterales</taxon>
        <taxon>Lysobacteraceae</taxon>
        <taxon>Lysobacter</taxon>
    </lineage>
</organism>
<keyword evidence="2" id="KW-0812">Transmembrane</keyword>
<keyword evidence="2" id="KW-1133">Transmembrane helix</keyword>
<sequence>MKNHEPPAGRDQEHPDPQELHRPIPKIFLVLVALLLTWAVYYIASQKPGLGSSSTPEAKQSSTAAPTARAG</sequence>
<evidence type="ECO:0000256" key="2">
    <source>
        <dbReference type="SAM" id="Phobius"/>
    </source>
</evidence>
<evidence type="ECO:0000256" key="1">
    <source>
        <dbReference type="SAM" id="MobiDB-lite"/>
    </source>
</evidence>
<dbReference type="Proteomes" id="UP001429984">
    <property type="component" value="Unassembled WGS sequence"/>
</dbReference>
<name>A0ABS0BEK8_9GAMM</name>
<gene>
    <name evidence="3" type="ORF">IU514_15500</name>
</gene>
<proteinExistence type="predicted"/>